<evidence type="ECO:0000256" key="16">
    <source>
        <dbReference type="ARBA" id="ARBA00045938"/>
    </source>
</evidence>
<feature type="domain" description="Calcium uniporter protein C-terminal" evidence="19">
    <location>
        <begin position="294"/>
        <end position="419"/>
    </location>
</feature>
<reference evidence="20 21" key="1">
    <citation type="submission" date="2016-12" db="EMBL/GenBank/DDBJ databases">
        <title>The genomes of Aspergillus section Nigri reveals drivers in fungal speciation.</title>
        <authorList>
            <consortium name="DOE Joint Genome Institute"/>
            <person name="Vesth T.C."/>
            <person name="Nybo J."/>
            <person name="Theobald S."/>
            <person name="Brandl J."/>
            <person name="Frisvad J.C."/>
            <person name="Nielsen K.F."/>
            <person name="Lyhne E.K."/>
            <person name="Kogle M.E."/>
            <person name="Kuo A."/>
            <person name="Riley R."/>
            <person name="Clum A."/>
            <person name="Nolan M."/>
            <person name="Lipzen A."/>
            <person name="Salamov A."/>
            <person name="Henrissat B."/>
            <person name="Wiebenga A."/>
            <person name="De Vries R.P."/>
            <person name="Grigoriev I.V."/>
            <person name="Mortensen U.H."/>
            <person name="Andersen M.R."/>
            <person name="Baker S.E."/>
        </authorList>
    </citation>
    <scope>NUCLEOTIDE SEQUENCE [LARGE SCALE GENOMIC DNA]</scope>
    <source>
        <strain evidence="20 21">JOP 1030-1</strain>
    </source>
</reference>
<evidence type="ECO:0000256" key="17">
    <source>
        <dbReference type="RuleBase" id="RU367035"/>
    </source>
</evidence>
<dbReference type="InterPro" id="IPR039055">
    <property type="entry name" value="MCU_fam"/>
</dbReference>
<evidence type="ECO:0000256" key="14">
    <source>
        <dbReference type="ARBA" id="ARBA00036634"/>
    </source>
</evidence>
<dbReference type="PANTHER" id="PTHR13462">
    <property type="entry name" value="CALCIUM UNIPORTER PROTEIN, MITOCHONDRIAL"/>
    <property type="match status" value="1"/>
</dbReference>
<dbReference type="Pfam" id="PF04678">
    <property type="entry name" value="MCU"/>
    <property type="match status" value="1"/>
</dbReference>
<evidence type="ECO:0000313" key="20">
    <source>
        <dbReference type="EMBL" id="PYH45201.1"/>
    </source>
</evidence>
<dbReference type="GeneID" id="37076242"/>
<evidence type="ECO:0000256" key="8">
    <source>
        <dbReference type="ARBA" id="ARBA00022837"/>
    </source>
</evidence>
<feature type="compositionally biased region" description="Basic and acidic residues" evidence="18">
    <location>
        <begin position="446"/>
        <end position="476"/>
    </location>
</feature>
<dbReference type="STRING" id="1450539.A0A318ZCI3"/>
<dbReference type="RefSeq" id="XP_025431183.1">
    <property type="nucleotide sequence ID" value="XM_025575014.1"/>
</dbReference>
<dbReference type="Proteomes" id="UP000248349">
    <property type="component" value="Unassembled WGS sequence"/>
</dbReference>
<sequence>MRSVIGQIPKSIPPQLLWRSRYELCFPALPVSFAVVQAPMRLCRPNVPAKYDTRATSIVADAGGRRWFSSINVCRSQKSRQELERLEIKDARSREDEESVCSGKTQKGNDKLGDAMTQGKLLTTPSRLFKLLLPLTTKHHRDHKDIEPIAFLIHPQQPLSHLERLIQAEIPPIKTKDGQTRAPCVSFIALQLEDNPIRPRKALYEGTEAEVRKLEELGQIEGNSAAEKRSEDDTYTYLRQSEPGKKPLEHRFVRWSQSTEIGDFIRDAARAREFIVSVEGAPVGQHQIHVAVPSFNERTHFLRMRLRKISERIKTIADIKHECDALAHRGAQRVAMGGFGVLASWWCLVYKLTFETDLGWDTMEPVTYLVSLSTLMGGYLWFLYHNREISYRSALDFTINARQKKLYERKGVDLRLWESLTDEGNSLRKEIKSIAAEYDEEWDEMKDEHDERVTEALKQERAQKNGSRKSDGDTDD</sequence>
<evidence type="ECO:0000313" key="21">
    <source>
        <dbReference type="Proteomes" id="UP000248349"/>
    </source>
</evidence>
<keyword evidence="6" id="KW-0812">Transmembrane</keyword>
<comment type="subunit">
    <text evidence="15">Homotetramer, assembles in a dimer or dimers configuration with two interfaces.</text>
</comment>
<evidence type="ECO:0000256" key="5">
    <source>
        <dbReference type="ARBA" id="ARBA00022673"/>
    </source>
</evidence>
<dbReference type="GO" id="GO:0005262">
    <property type="term" value="F:calcium channel activity"/>
    <property type="evidence" value="ECO:0007669"/>
    <property type="project" value="UniProtKB-UniRule"/>
</dbReference>
<comment type="similarity">
    <text evidence="2 17">Belongs to the MCU (TC 1.A.77) family.</text>
</comment>
<gene>
    <name evidence="20" type="ORF">BP01DRAFT_356676</name>
</gene>
<keyword evidence="21" id="KW-1185">Reference proteome</keyword>
<evidence type="ECO:0000256" key="4">
    <source>
        <dbReference type="ARBA" id="ARBA00022568"/>
    </source>
</evidence>
<keyword evidence="3 17" id="KW-0813">Transport</keyword>
<keyword evidence="8 17" id="KW-0106">Calcium</keyword>
<feature type="region of interest" description="Disordered" evidence="18">
    <location>
        <begin position="442"/>
        <end position="476"/>
    </location>
</feature>
<keyword evidence="5 17" id="KW-0107">Calcium channel</keyword>
<evidence type="ECO:0000256" key="2">
    <source>
        <dbReference type="ARBA" id="ARBA00005653"/>
    </source>
</evidence>
<evidence type="ECO:0000256" key="13">
    <source>
        <dbReference type="ARBA" id="ARBA00023303"/>
    </source>
</evidence>
<evidence type="ECO:0000256" key="7">
    <source>
        <dbReference type="ARBA" id="ARBA00022792"/>
    </source>
</evidence>
<keyword evidence="9" id="KW-1133">Transmembrane helix</keyword>
<evidence type="ECO:0000256" key="3">
    <source>
        <dbReference type="ARBA" id="ARBA00022448"/>
    </source>
</evidence>
<comment type="function">
    <text evidence="17">Mitochondrial inner membrane calcium uniporter that mediates calcium uptake into mitochondria. Mitochondrial calcium homeostasis plays key roles in cellular physiology and regulates cell bioenergetics, cytoplasmic calcium signals and activation of cell death pathways.</text>
</comment>
<accession>A0A318ZCI3</accession>
<keyword evidence="11 17" id="KW-0496">Mitochondrion</keyword>
<comment type="subcellular location">
    <subcellularLocation>
        <location evidence="1 17">Mitochondrion inner membrane</location>
        <topology evidence="1 17">Multi-pass membrane protein</topology>
    </subcellularLocation>
</comment>
<dbReference type="AlphaFoldDB" id="A0A318ZCI3"/>
<evidence type="ECO:0000256" key="10">
    <source>
        <dbReference type="ARBA" id="ARBA00023065"/>
    </source>
</evidence>
<dbReference type="GO" id="GO:0036444">
    <property type="term" value="P:calcium import into the mitochondrion"/>
    <property type="evidence" value="ECO:0007669"/>
    <property type="project" value="TreeGrafter"/>
</dbReference>
<evidence type="ECO:0000256" key="6">
    <source>
        <dbReference type="ARBA" id="ARBA00022692"/>
    </source>
</evidence>
<dbReference type="PANTHER" id="PTHR13462:SF10">
    <property type="entry name" value="CALCIUM UNIPORTER PROTEIN, MITOCHONDRIAL"/>
    <property type="match status" value="1"/>
</dbReference>
<evidence type="ECO:0000256" key="18">
    <source>
        <dbReference type="SAM" id="MobiDB-lite"/>
    </source>
</evidence>
<evidence type="ECO:0000256" key="11">
    <source>
        <dbReference type="ARBA" id="ARBA00023128"/>
    </source>
</evidence>
<evidence type="ECO:0000256" key="9">
    <source>
        <dbReference type="ARBA" id="ARBA00022989"/>
    </source>
</evidence>
<dbReference type="OrthoDB" id="278338at2759"/>
<evidence type="ECO:0000256" key="15">
    <source>
        <dbReference type="ARBA" id="ARBA00044966"/>
    </source>
</evidence>
<dbReference type="GO" id="GO:0015292">
    <property type="term" value="F:uniporter activity"/>
    <property type="evidence" value="ECO:0007669"/>
    <property type="project" value="UniProtKB-UniRule"/>
</dbReference>
<dbReference type="EMBL" id="KZ821232">
    <property type="protein sequence ID" value="PYH45201.1"/>
    <property type="molecule type" value="Genomic_DNA"/>
</dbReference>
<keyword evidence="4 17" id="KW-0109">Calcium transport</keyword>
<evidence type="ECO:0000256" key="12">
    <source>
        <dbReference type="ARBA" id="ARBA00023136"/>
    </source>
</evidence>
<name>A0A318ZCI3_9EURO</name>
<keyword evidence="10 17" id="KW-0406">Ion transport</keyword>
<keyword evidence="12" id="KW-0472">Membrane</keyword>
<comment type="catalytic activity">
    <reaction evidence="14">
        <text>Ca(2+)(in) = Ca(2+)(out)</text>
        <dbReference type="Rhea" id="RHEA:29671"/>
        <dbReference type="ChEBI" id="CHEBI:29108"/>
    </reaction>
</comment>
<keyword evidence="7 17" id="KW-0999">Mitochondrion inner membrane</keyword>
<dbReference type="InterPro" id="IPR006769">
    <property type="entry name" value="MCU_C"/>
</dbReference>
<protein>
    <recommendedName>
        <fullName evidence="17">Calcium uniporter protein</fullName>
    </recommendedName>
</protein>
<proteinExistence type="inferred from homology"/>
<comment type="function">
    <text evidence="16">Highly selective calcium channel localized to the inner mitochondrial membrane, which mediates calcium uptake into the mitochondrial matrix. Mitochondrial calcium homeostasis plays key roles in cellular physiology and regulates ATP production, cytoplasmic calcium signals and activation of cell death pathways. Sufficient to operate as a pore-forming channel without the need of calcium-sensor or auxiliary subunit.</text>
</comment>
<dbReference type="GO" id="GO:0051560">
    <property type="term" value="P:mitochondrial calcium ion homeostasis"/>
    <property type="evidence" value="ECO:0007669"/>
    <property type="project" value="UniProtKB-UniRule"/>
</dbReference>
<evidence type="ECO:0000259" key="19">
    <source>
        <dbReference type="Pfam" id="PF04678"/>
    </source>
</evidence>
<evidence type="ECO:0000256" key="1">
    <source>
        <dbReference type="ARBA" id="ARBA00004448"/>
    </source>
</evidence>
<dbReference type="GO" id="GO:1990246">
    <property type="term" value="C:uniplex complex"/>
    <property type="evidence" value="ECO:0007669"/>
    <property type="project" value="TreeGrafter"/>
</dbReference>
<feature type="region of interest" description="Disordered" evidence="18">
    <location>
        <begin position="94"/>
        <end position="116"/>
    </location>
</feature>
<organism evidence="20 21">
    <name type="scientific">Aspergillus saccharolyticus JOP 1030-1</name>
    <dbReference type="NCBI Taxonomy" id="1450539"/>
    <lineage>
        <taxon>Eukaryota</taxon>
        <taxon>Fungi</taxon>
        <taxon>Dikarya</taxon>
        <taxon>Ascomycota</taxon>
        <taxon>Pezizomycotina</taxon>
        <taxon>Eurotiomycetes</taxon>
        <taxon>Eurotiomycetidae</taxon>
        <taxon>Eurotiales</taxon>
        <taxon>Aspergillaceae</taxon>
        <taxon>Aspergillus</taxon>
        <taxon>Aspergillus subgen. Circumdati</taxon>
    </lineage>
</organism>
<keyword evidence="13 17" id="KW-0407">Ion channel</keyword>